<organism evidence="1">
    <name type="scientific">viral metagenome</name>
    <dbReference type="NCBI Taxonomy" id="1070528"/>
    <lineage>
        <taxon>unclassified sequences</taxon>
        <taxon>metagenomes</taxon>
        <taxon>organismal metagenomes</taxon>
    </lineage>
</organism>
<accession>A0A6C0DRM0</accession>
<proteinExistence type="predicted"/>
<sequence>MPPRKTAKVPENLLIVVHYTGPNGTLTEEEKKRFIKNLKKNTTTTSIFPVSSDLPLRIAATVAQRDGLPGARDGTPVRPMSG</sequence>
<protein>
    <submittedName>
        <fullName evidence="1">Uncharacterized protein</fullName>
    </submittedName>
</protein>
<dbReference type="AlphaFoldDB" id="A0A6C0DRM0"/>
<dbReference type="EMBL" id="MN739665">
    <property type="protein sequence ID" value="QHT19347.1"/>
    <property type="molecule type" value="Genomic_DNA"/>
</dbReference>
<evidence type="ECO:0000313" key="1">
    <source>
        <dbReference type="EMBL" id="QHT19347.1"/>
    </source>
</evidence>
<name>A0A6C0DRM0_9ZZZZ</name>
<reference evidence="1" key="1">
    <citation type="journal article" date="2020" name="Nature">
        <title>Giant virus diversity and host interactions through global metagenomics.</title>
        <authorList>
            <person name="Schulz F."/>
            <person name="Roux S."/>
            <person name="Paez-Espino D."/>
            <person name="Jungbluth S."/>
            <person name="Walsh D.A."/>
            <person name="Denef V.J."/>
            <person name="McMahon K.D."/>
            <person name="Konstantinidis K.T."/>
            <person name="Eloe-Fadrosh E.A."/>
            <person name="Kyrpides N.C."/>
            <person name="Woyke T."/>
        </authorList>
    </citation>
    <scope>NUCLEOTIDE SEQUENCE</scope>
    <source>
        <strain evidence="1">GVMAG-M-3300023174-57</strain>
    </source>
</reference>